<organism evidence="2 3">
    <name type="scientific">Parasulfuritortus cantonensis</name>
    <dbReference type="NCBI Taxonomy" id="2528202"/>
    <lineage>
        <taxon>Bacteria</taxon>
        <taxon>Pseudomonadati</taxon>
        <taxon>Pseudomonadota</taxon>
        <taxon>Betaproteobacteria</taxon>
        <taxon>Nitrosomonadales</taxon>
        <taxon>Thiobacillaceae</taxon>
        <taxon>Parasulfuritortus</taxon>
    </lineage>
</organism>
<dbReference type="InterPro" id="IPR041535">
    <property type="entry name" value="VbhA"/>
</dbReference>
<dbReference type="Pfam" id="PF18495">
    <property type="entry name" value="VbhA"/>
    <property type="match status" value="1"/>
</dbReference>
<protein>
    <recommendedName>
        <fullName evidence="1">Antitoxin VbhA domain-containing protein</fullName>
    </recommendedName>
</protein>
<dbReference type="Gene3D" id="1.10.8.1050">
    <property type="entry name" value="Antitoxin VbhA-like"/>
    <property type="match status" value="1"/>
</dbReference>
<name>A0A4R1BD24_9PROT</name>
<comment type="caution">
    <text evidence="2">The sequence shown here is derived from an EMBL/GenBank/DDBJ whole genome shotgun (WGS) entry which is preliminary data.</text>
</comment>
<evidence type="ECO:0000313" key="2">
    <source>
        <dbReference type="EMBL" id="TCJ14924.1"/>
    </source>
</evidence>
<dbReference type="Proteomes" id="UP000295443">
    <property type="component" value="Unassembled WGS sequence"/>
</dbReference>
<accession>A0A4R1BD24</accession>
<proteinExistence type="predicted"/>
<gene>
    <name evidence="2" type="ORF">EZJ19_08540</name>
</gene>
<dbReference type="InterPro" id="IPR043038">
    <property type="entry name" value="VbhA_sf"/>
</dbReference>
<sequence>MMTLSAVDARLRAVDQAIANNGLSGFQPSEFGRNVFEQWIGGHWTTDEAVALVIQHYRDNPIQDSDNAARENRMGLTDSQQLRLAEADITALRMADLDVDPA</sequence>
<dbReference type="AlphaFoldDB" id="A0A4R1BD24"/>
<dbReference type="CDD" id="cd11586">
    <property type="entry name" value="VbhA_like"/>
    <property type="match status" value="1"/>
</dbReference>
<dbReference type="RefSeq" id="WP_131446604.1">
    <property type="nucleotide sequence ID" value="NZ_SJZB01000032.1"/>
</dbReference>
<feature type="domain" description="Antitoxin VbhA" evidence="1">
    <location>
        <begin position="10"/>
        <end position="55"/>
    </location>
</feature>
<dbReference type="InterPro" id="IPR033788">
    <property type="entry name" value="VbhA-like"/>
</dbReference>
<reference evidence="2 3" key="1">
    <citation type="submission" date="2019-03" db="EMBL/GenBank/DDBJ databases">
        <title>Genome sequence of Thiobacillaceae bacterium LSR1, a sulfur-oxidizing bacterium isolated from freshwater sediment.</title>
        <authorList>
            <person name="Li S."/>
        </authorList>
    </citation>
    <scope>NUCLEOTIDE SEQUENCE [LARGE SCALE GENOMIC DNA]</scope>
    <source>
        <strain evidence="2 3">LSR1</strain>
    </source>
</reference>
<keyword evidence="3" id="KW-1185">Reference proteome</keyword>
<evidence type="ECO:0000313" key="3">
    <source>
        <dbReference type="Proteomes" id="UP000295443"/>
    </source>
</evidence>
<evidence type="ECO:0000259" key="1">
    <source>
        <dbReference type="Pfam" id="PF18495"/>
    </source>
</evidence>
<dbReference type="EMBL" id="SJZB01000032">
    <property type="protein sequence ID" value="TCJ14924.1"/>
    <property type="molecule type" value="Genomic_DNA"/>
</dbReference>